<dbReference type="Pfam" id="PF01169">
    <property type="entry name" value="GDT1"/>
    <property type="match status" value="2"/>
</dbReference>
<keyword evidence="5 6" id="KW-0472">Membrane</keyword>
<feature type="transmembrane region" description="Helical" evidence="6">
    <location>
        <begin position="67"/>
        <end position="84"/>
    </location>
</feature>
<gene>
    <name evidence="7" type="ORF">F8154_07695</name>
</gene>
<comment type="caution">
    <text evidence="7">The sequence shown here is derived from an EMBL/GenBank/DDBJ whole genome shotgun (WGS) entry which is preliminary data.</text>
</comment>
<dbReference type="GO" id="GO:0016020">
    <property type="term" value="C:membrane"/>
    <property type="evidence" value="ECO:0007669"/>
    <property type="project" value="UniProtKB-SubCell"/>
</dbReference>
<protein>
    <recommendedName>
        <fullName evidence="6">GDT1 family protein</fullName>
    </recommendedName>
</protein>
<dbReference type="OrthoDB" id="9801356at2"/>
<feature type="transmembrane region" description="Helical" evidence="6">
    <location>
        <begin position="37"/>
        <end position="60"/>
    </location>
</feature>
<comment type="similarity">
    <text evidence="2 6">Belongs to the GDT1 family.</text>
</comment>
<evidence type="ECO:0000313" key="8">
    <source>
        <dbReference type="Proteomes" id="UP000432715"/>
    </source>
</evidence>
<dbReference type="EMBL" id="WBZC01000024">
    <property type="protein sequence ID" value="KAB3534862.1"/>
    <property type="molecule type" value="Genomic_DNA"/>
</dbReference>
<evidence type="ECO:0000256" key="2">
    <source>
        <dbReference type="ARBA" id="ARBA00009190"/>
    </source>
</evidence>
<evidence type="ECO:0000256" key="3">
    <source>
        <dbReference type="ARBA" id="ARBA00022692"/>
    </source>
</evidence>
<comment type="subcellular location">
    <subcellularLocation>
        <location evidence="1 6">Membrane</location>
        <topology evidence="1 6">Multi-pass membrane protein</topology>
    </subcellularLocation>
</comment>
<dbReference type="PANTHER" id="PTHR12608:SF1">
    <property type="entry name" value="TRANSMEMBRANE PROTEIN 165"/>
    <property type="match status" value="1"/>
</dbReference>
<evidence type="ECO:0000256" key="5">
    <source>
        <dbReference type="ARBA" id="ARBA00023136"/>
    </source>
</evidence>
<evidence type="ECO:0000256" key="4">
    <source>
        <dbReference type="ARBA" id="ARBA00022989"/>
    </source>
</evidence>
<evidence type="ECO:0000313" key="7">
    <source>
        <dbReference type="EMBL" id="KAB3534862.1"/>
    </source>
</evidence>
<dbReference type="AlphaFoldDB" id="A0A6I0F1M3"/>
<feature type="transmembrane region" description="Helical" evidence="6">
    <location>
        <begin position="166"/>
        <end position="183"/>
    </location>
</feature>
<feature type="transmembrane region" description="Helical" evidence="6">
    <location>
        <begin position="134"/>
        <end position="154"/>
    </location>
</feature>
<proteinExistence type="inferred from homology"/>
<evidence type="ECO:0000256" key="6">
    <source>
        <dbReference type="RuleBase" id="RU365102"/>
    </source>
</evidence>
<dbReference type="Proteomes" id="UP000432715">
    <property type="component" value="Unassembled WGS sequence"/>
</dbReference>
<name>A0A6I0F1M3_9FIRM</name>
<evidence type="ECO:0000256" key="1">
    <source>
        <dbReference type="ARBA" id="ARBA00004141"/>
    </source>
</evidence>
<keyword evidence="8" id="KW-1185">Reference proteome</keyword>
<keyword evidence="3 6" id="KW-0812">Transmembrane</keyword>
<accession>A0A6I0F1M3</accession>
<organism evidence="7 8">
    <name type="scientific">Alkaliphilus pronyensis</name>
    <dbReference type="NCBI Taxonomy" id="1482732"/>
    <lineage>
        <taxon>Bacteria</taxon>
        <taxon>Bacillati</taxon>
        <taxon>Bacillota</taxon>
        <taxon>Clostridia</taxon>
        <taxon>Peptostreptococcales</taxon>
        <taxon>Natronincolaceae</taxon>
        <taxon>Alkaliphilus</taxon>
    </lineage>
</organism>
<keyword evidence="4 6" id="KW-1133">Transmembrane helix</keyword>
<reference evidence="7 8" key="1">
    <citation type="submission" date="2019-10" db="EMBL/GenBank/DDBJ databases">
        <title>Alkaliphilus serpentinus sp. nov. and Alkaliphilus pronyensis sp. nov., two novel anaerobic alkaliphilic species isolated from the serpentinized-hosted hydrothermal field of the Prony Bay (New Caledonia).</title>
        <authorList>
            <person name="Postec A."/>
        </authorList>
    </citation>
    <scope>NUCLEOTIDE SEQUENCE [LARGE SCALE GENOMIC DNA]</scope>
    <source>
        <strain evidence="7 8">LacV</strain>
    </source>
</reference>
<dbReference type="RefSeq" id="WP_151861032.1">
    <property type="nucleotide sequence ID" value="NZ_WBZC01000024.1"/>
</dbReference>
<sequence>MIQESIKAFLLIFLAEMGDKTQIFAMAFASKYSFHKVLMGVFVGSLLNHGLAIILGTYLTHIVPLEAIRFISALAFIFFGIWSLKIDEDNAEANDGNRSYGPIITVAAAFFIGELGDKTQLTAITLATTASYPFFILLGTVMGMLATSGIGVWVGSKLGKRIPETTMKLISSSIFIIFGLLALKDSTPQYFLKPQIIAGFILTLAVTLLYLITKLIKIKNNETTPFKQVADRLYINTKRMQNTIEGICSCKNDYCSKSECTVYCLSHCLKAAERNEKYISDLKWRIPLCNKKRFDYNSLKESLIATIDTCVECQNHQDNCVGNQTRKILETLYFGKTIGYKGNRELYYSDIKKLDPKFFKCR</sequence>
<dbReference type="GO" id="GO:0046873">
    <property type="term" value="F:metal ion transmembrane transporter activity"/>
    <property type="evidence" value="ECO:0007669"/>
    <property type="project" value="InterPro"/>
</dbReference>
<dbReference type="InterPro" id="IPR001727">
    <property type="entry name" value="GDT1-like"/>
</dbReference>
<dbReference type="PANTHER" id="PTHR12608">
    <property type="entry name" value="TRANSMEMBRANE PROTEIN HTP-1 RELATED"/>
    <property type="match status" value="1"/>
</dbReference>
<feature type="transmembrane region" description="Helical" evidence="6">
    <location>
        <begin position="195"/>
        <end position="212"/>
    </location>
</feature>